<dbReference type="InterPro" id="IPR003151">
    <property type="entry name" value="PIK-rel_kinase_FAT"/>
</dbReference>
<dbReference type="Pfam" id="PF20175">
    <property type="entry name" value="Tra1_central"/>
    <property type="match status" value="1"/>
</dbReference>
<feature type="domain" description="PI3K/PI4K catalytic" evidence="3">
    <location>
        <begin position="4252"/>
        <end position="4555"/>
    </location>
</feature>
<evidence type="ECO:0008006" key="8">
    <source>
        <dbReference type="Google" id="ProtNLM"/>
    </source>
</evidence>
<accession>A0A3R7AFB7</accession>
<feature type="region of interest" description="Disordered" evidence="2">
    <location>
        <begin position="2526"/>
        <end position="2588"/>
    </location>
</feature>
<comment type="caution">
    <text evidence="6">The sequence shown here is derived from an EMBL/GenBank/DDBJ whole genome shotgun (WGS) entry which is preliminary data.</text>
</comment>
<dbReference type="GO" id="GO:0005634">
    <property type="term" value="C:nucleus"/>
    <property type="evidence" value="ECO:0007669"/>
    <property type="project" value="TreeGrafter"/>
</dbReference>
<dbReference type="SMART" id="SM00146">
    <property type="entry name" value="PI3Kc"/>
    <property type="match status" value="1"/>
</dbReference>
<feature type="compositionally biased region" description="Low complexity" evidence="2">
    <location>
        <begin position="2821"/>
        <end position="2830"/>
    </location>
</feature>
<dbReference type="InterPro" id="IPR036940">
    <property type="entry name" value="PI3/4_kinase_cat_sf"/>
</dbReference>
<dbReference type="VEuPathDB" id="FungiDB:H257_10025"/>
<dbReference type="Pfam" id="PF02259">
    <property type="entry name" value="FAT"/>
    <property type="match status" value="1"/>
</dbReference>
<feature type="region of interest" description="Disordered" evidence="2">
    <location>
        <begin position="3900"/>
        <end position="3927"/>
    </location>
</feature>
<evidence type="ECO:0000256" key="2">
    <source>
        <dbReference type="SAM" id="MobiDB-lite"/>
    </source>
</evidence>
<organism evidence="6 7">
    <name type="scientific">Aphanomyces astaci</name>
    <name type="common">Crayfish plague agent</name>
    <dbReference type="NCBI Taxonomy" id="112090"/>
    <lineage>
        <taxon>Eukaryota</taxon>
        <taxon>Sar</taxon>
        <taxon>Stramenopiles</taxon>
        <taxon>Oomycota</taxon>
        <taxon>Saprolegniomycetes</taxon>
        <taxon>Saprolegniales</taxon>
        <taxon>Verrucalvaceae</taxon>
        <taxon>Aphanomyces</taxon>
    </lineage>
</organism>
<dbReference type="Pfam" id="PF00454">
    <property type="entry name" value="PI3_PI4_kinase"/>
    <property type="match status" value="1"/>
</dbReference>
<dbReference type="InterPro" id="IPR046807">
    <property type="entry name" value="Tra1_central"/>
</dbReference>
<comment type="similarity">
    <text evidence="1">Belongs to the PI3/PI4-kinase family. TRA1 subfamily.</text>
</comment>
<dbReference type="InterPro" id="IPR011009">
    <property type="entry name" value="Kinase-like_dom_sf"/>
</dbReference>
<feature type="compositionally biased region" description="Polar residues" evidence="2">
    <location>
        <begin position="1099"/>
        <end position="1114"/>
    </location>
</feature>
<feature type="compositionally biased region" description="Basic and acidic residues" evidence="2">
    <location>
        <begin position="2576"/>
        <end position="2587"/>
    </location>
</feature>
<feature type="compositionally biased region" description="Basic and acidic residues" evidence="2">
    <location>
        <begin position="2545"/>
        <end position="2554"/>
    </location>
</feature>
<dbReference type="PROSITE" id="PS51189">
    <property type="entry name" value="FAT"/>
    <property type="match status" value="1"/>
</dbReference>
<feature type="region of interest" description="Disordered" evidence="2">
    <location>
        <begin position="2792"/>
        <end position="2835"/>
    </location>
</feature>
<evidence type="ECO:0000259" key="5">
    <source>
        <dbReference type="PROSITE" id="PS51190"/>
    </source>
</evidence>
<feature type="domain" description="FATC" evidence="5">
    <location>
        <begin position="4566"/>
        <end position="4598"/>
    </location>
</feature>
<dbReference type="InterPro" id="IPR050517">
    <property type="entry name" value="DDR_Repair_Kinase"/>
</dbReference>
<sequence length="4598" mass="511736">MNNLENIRRGLLSLDVGVRLKELSDLYKHADVFLTPQLPRILDVLFPVFTMIMRTQIPPQFTNNDKNRCRKLTLQILNRLPYNEALKPYASRLLHLLMEVLTVDNVDNCLIALKTIFDLHRNYRPGLKNEVQPFLEQSQKMYKNIQNIMKKQFSGPPEPPLASIGQPTATTVVTPVPTAAAPVPATTQPLDPTVATTPAAIESAPTVPALEVDPNEIIDDPMMSSDELASTSIPPVDTTNSAIPDTTLSTAALADVSMESSTDIISSEVAPTAIGASGHGTTIPDDVTSTTTATTAAAAAPSSSSDVALCSGIESFKTMSEFPLIIMLLFQCYPNYIENYIPILVPLMMSTLSLRCPEHAPKLYPTKYVDFLDCQVKTLSFVTYLLRGFANLMRPFQDTICDNTVKLLMACPKDAFVLRKDIFVAARHILSTDFRRGFYGQLETLMDDDILIGKGRCSYYQIRPLAYSTLADMVHHVRDMLTLGQVSKIVSFYGKRIHDPTLPVPIQTTAIRLLLNLVDISAKNEDADGWRGRNILSRILLTIATKFGTTLKSLPVVLSMASSSSSSSSLSSSDRSVDPLEGGAMDKIKQSKLVPQPDEPLSAVDAALKKLLAPYENMQRSYVGLPEEEPTLRDVKSLLRTMILGIRAVIWCTANYRNPHAKDLTSMDATSAATHPPTPFDLATPAASSDTQHLYPLTDDERALIAKVLQNGLRCFILYTLSDSSVAEEKQLLDHFAGACTVLDAADFRDLFLANIELLYHCILQDHAILTVPQHFLANANVSCWFAEILLNFLVTQMDVLGVDVDGDVPDMDRAEKLVHITSLTFERMRVVSQAQKASIVLRLFKIVFGSVTLFKANEVALFPHLKTIIVSCLSNATHTNCPDNYLLLLRALFRSISGVKFENFYKEVLPLLPGLLSALTRLQTHIQKPAMQEVLLELCLTIPARLSSLLQYLPSLMKSVVQAILSKGELANLGLRTLEYWVDNLNPDFLYPIMTSQERLLTEIIEALNTHLPPPPYPYGELTMRILGKIGGRNRQFITDALHLAPASQSFEGVTLEFACDAVPNTSMAIPMDLHIRHVCRLLAQFAKRHESPAADPHQTSTPLRPDGSSSSVLAPDEPADDMESNVAMLEKDDKTLALERDTVDKIHATILHQKKHAFAFLKHQLAISLRVPSMVSSSYAHRMHPSFTGHEDHHSVADELQTQFSPSCTYPSTSSKDKSAAHEQSIRIMLQALFECVADVDLTTDATTLLRCVVVHFTLVVLSYSKRNEPNPDVLAGLGKAAILPGPRGLSPGRMLGTSARIQLYREAYFGTTYFHEVPNSLDPFLVFEVLVDTLSDPDDKVVAAGRLGLQVVVDTAEATYAGDSKDTAKQAGALFNTICDICSHACHDKSSWRHKLGGTRGLHVLIERIHVDWCRENELSMVRALLFVLSDHPPEVTAGISEEAGDAFLSLLRKCHPVVPTTKLDERTMMDLIEETKSSETLNSLGSLEFPHSTTAAAAALNPTALTDYNTELLQLLLVELLSASTPVRTYVKRAIDVFADFAGCSATALVLPYQQPLAKQIMGTSLRLLPLGTRTGYIDAMAYALTLDPPVFTLNKELLVFLQEVWTLVSSEDPTSSSSPPPPRPDHPPAMSEGAAAGHEYPFGLNQLCQLRIAAIQLLRAAFVNDETLNQHQDARNRFVGIFFKFLTGQPKELVDCAQKALTDVVIMNKRNQERSLPKELLQQCLRPVLLNLADYRKLTIPLLEGLARLLALLSNCFNVTLGEKLLEHLKQWRDPERIIKAGIWKRGEEPNVAAAIVDLFHLLPPSDTFLDPLILCVVELEAVLPKYGSFGKRSSPYRLPLVRFLNRYAHQAVAFFLKRDHLIDSTYSLLFQQLVKHPDAGDLRHVLTSDAGTNSIIQATLTPPKASTPPLTTPKTPSDVDDLVQAGALKAASQAIALAQAQGLTASLAEQKGKMARAAYLQKAAATPPGNMGQQHNQMATNTGLTTQTQVQIQANAQKLHAQTLTAAQAQGLSLVQAQARAQQVMKDYMSKHLQLASSSAAALSPQLSSPNSALMSHQQAQFQAQIQVNAQKVHAQALATAKASGLKLADAQDKAKQAQTQYIQIAKAQAQAKMARQQLHQTSPVSAISSNLATKPQQEALELHFQGIRVVRSLSKLEPTWLATSTNGMIDVIRKLWRSPSRVQRLLAQDRLPIRYHLESKLLVKCLIQYCRANPDDVQVLLDMLTVFLHHTSFDFSFLRAFYRDEVACRYSTANKRAIIHLFLRMLRDTTASEDLKVHAIQLLIMPLLNTSFEDPHTNNADVMDPEAVMMMLREILASKDYPQDSYQALRIELLKLGTLLIQHMSRYVTDHRKEVIKFAWNHLKAPDLTSKLWAYVNVCRFISVYDTPPKIVLQVYVALLRTYEMDSRFLVRKAFDILLPALPTRLPAHEFIKAIKWTKKIAFEEGHVLQQLVHIWYLIVRQPSLFYPFRGQFIPLMVNSLNRLAIPPSSTQDNRRLAVSVVDLVIAWETARRQRVSDKTSSSLLKRSSDASTSVGGTEDKGSDCKRQKIAADGSFAATEDASATTTTHDTDDSASHGHEDDFELTGAMTDLIVNFAFRFALACADKQETNRLSKTCGELFHRALHLWPSASIRFSYFDKLIAVTAEVIIMQAKPTQPPETISASMPSFLSVPKGAPLASLAILNAVLGILNTLISPQVIQHSNRPVPYVVQYAPRIMKLLEPCFDRQNNEVQHHLATYLKHMIQLYPPDTAPQQLVACKFYTWLRDILIERLLKAAAVPNDPNAAAACGDPTASSSSLGHSPKPKPQVKSESKPPSSAASPGPRRELSALNPMINHEAARMRLLFAHTPHPHAAPSSRLSCPGSYTLNILTDLGHACPKFIDLFVPALIKLAQRFTKEHLQHIVPKTTTSLEGSVGGIDVGVSAGAQSKDRVMATPALAVVHEYMQLKTGRSTLTVNNVVRLKKGSSSNGTSAGATGSGVKDDKKKKAAAGGPKDSTANKPVAAKKRASPTMSQTSNGSRKASMDMLISCFKLLAQCTAFDAPEIGRLFVQLLSHCLEHSAHVPLLLEITKIVACMMTVASERKTPDWFTVKDKALLLSKMATFDRLNEISAQPLLTEYHALILKLCRSSPSDPSLNVSGPFLVGLMSSESGIRDEFFTHFETHAGGPSTSPTARLKYILHQDWQACGTRFWPVVAIELLLKSFASATVVPSHTTPAFPPIASSESNVDHPQQPAWLTSHIQALDAWGRVTAGDVLRPLCELIHVDLDMANHLWSCLFPFAWANLHPDYMSPTQNLMRLLSMKFHRRELKLPQANAARHNVVQTFMAGIVNAQPMPVFTAELLLYLANTYNVWQQVLRICEYQALSSLTLVEDRERWADALDVIYQELNEPDWQVGLNVQVCQKPNTKAGLYLQAQGFVHEAQDIYFDELAQTSKSVKIDATKFEMKVLEARWVGCVKHLCQWSLMNDFAKTTQNQELMLDCCWKRGDWGTAKQLLHASSIQAASEAGCPLIRLKKLYISILDGDKKPQVDSLVSQIVDLALHQWQGLPRILSRAHVPLLHLFHQFIEAKESLQIMADIKVATQQHNLPNLKPSINTWRERLPNSYEPILMWDDILTWRSHMFAVVKGTFSWSDAQLLAGMHDVPWSILKLAHTARKQHLPDVCLHSLAQLYTIPAMDVQDAFSKLREQLSICFETSKDFDGGVAILNQTNLEYFDTRQKAELFRMKALFLDALGNTHDANAAFSQSFQLCESYGKGWLSWGQYCDKLFVERQDVAFAAQTIACYLQAVHHRSTFARLMLARVLWLLSLDNDKGVLIHAFETHGKQLPIWIWIVWIPQLLMSLCRPEASQIRGLLRGLSAKFPQALYYTMRAFFLENRELFAMDNKAADATSSHNRGLASAPPTPVASAHTPKHTTTSTTTSDMMYFRTRTGHVVAVPMSHEQIADIPGLVGASRSNPSFFGSATVLTLDVWLEKVATGELQKTDVSPVQYAEDLLNFLRRSHDSLAFEMECMLEEMIVRFRPEPEDELLTAVHSLLHKCYQLPSFSKTEPVPKMLKDTLSRVCNKFFVLQPHQKSEKHIAFVDEFKDPFETDFMLPSFDRYVARCSARGSILLQFKGLGFFDVSAIVSAKSIVCMVPLIATISTDDIDDDLIVVLVTIRPTDDAQDDALSEPTLSQIMDRLKVWKYVLQCRVRRYGKRHADKLYLENSSRHLVELSSTSVEIPGQYLTNHEPIKELHARLQYFHSTTDVLLRNGYTQRRVTLGGSNGASYSFLVQYAMTYMTRCDERVMQMHLLMNRLLSRHKETKKRHVVFHVPKVIPLTPRVRLLEDSATNVSLGEIYELECQAQGKDPDFPVKLAIFNDICDHHVSETLLTKYLHRMLPHFDDLFQFRTAFTTHLALSSFLSYAMHVGERTPHKLIFSKQTGHVVSCEVRPGYASSSGVVEATCTMPFRLTRNVHTFMTHSGVEGPFTIAMAAVAQALTSHAHEGIMTNQMRLFFRDDLLSWHTSKTKSRLEHTHGDTHRRLMQEHQVPQRVDANVKAVMDRMSALAVKPASHTTPSPPSAIQQLIATATSADNLAQMYPTWFPWL</sequence>
<feature type="compositionally biased region" description="Low complexity" evidence="2">
    <location>
        <begin position="2973"/>
        <end position="2987"/>
    </location>
</feature>
<dbReference type="SUPFAM" id="SSF56112">
    <property type="entry name" value="Protein kinase-like (PK-like)"/>
    <property type="match status" value="1"/>
</dbReference>
<feature type="compositionally biased region" description="Polar residues" evidence="2">
    <location>
        <begin position="3018"/>
        <end position="3027"/>
    </location>
</feature>
<dbReference type="PROSITE" id="PS51190">
    <property type="entry name" value="FATC"/>
    <property type="match status" value="1"/>
</dbReference>
<protein>
    <recommendedName>
        <fullName evidence="8">Non-specific serine/threonine protein kinase</fullName>
    </recommendedName>
</protein>
<dbReference type="EMBL" id="QUTH01002824">
    <property type="protein sequence ID" value="RHZ23612.1"/>
    <property type="molecule type" value="Genomic_DNA"/>
</dbReference>
<dbReference type="InterPro" id="IPR016024">
    <property type="entry name" value="ARM-type_fold"/>
</dbReference>
<reference evidence="6 7" key="1">
    <citation type="submission" date="2018-08" db="EMBL/GenBank/DDBJ databases">
        <title>Aphanomyces genome sequencing and annotation.</title>
        <authorList>
            <person name="Minardi D."/>
            <person name="Oidtmann B."/>
            <person name="Van Der Giezen M."/>
            <person name="Studholme D.J."/>
        </authorList>
    </citation>
    <scope>NUCLEOTIDE SEQUENCE [LARGE SCALE GENOMIC DNA]</scope>
    <source>
        <strain evidence="6 7">Da</strain>
    </source>
</reference>
<feature type="region of interest" description="Disordered" evidence="2">
    <location>
        <begin position="2973"/>
        <end position="3027"/>
    </location>
</feature>
<feature type="compositionally biased region" description="Low complexity" evidence="2">
    <location>
        <begin position="563"/>
        <end position="574"/>
    </location>
</feature>
<dbReference type="GO" id="GO:0006355">
    <property type="term" value="P:regulation of DNA-templated transcription"/>
    <property type="evidence" value="ECO:0007669"/>
    <property type="project" value="TreeGrafter"/>
</dbReference>
<dbReference type="InterPro" id="IPR046805">
    <property type="entry name" value="Tra1_ring"/>
</dbReference>
<evidence type="ECO:0000259" key="4">
    <source>
        <dbReference type="PROSITE" id="PS51189"/>
    </source>
</evidence>
<dbReference type="PANTHER" id="PTHR11139:SF1">
    <property type="entry name" value="TRANSFORMATION_TRANSCRIPTION DOMAIN-ASSOCIATED PROTEIN"/>
    <property type="match status" value="1"/>
</dbReference>
<dbReference type="Proteomes" id="UP000285430">
    <property type="component" value="Unassembled WGS sequence"/>
</dbReference>
<feature type="region of interest" description="Disordered" evidence="2">
    <location>
        <begin position="1092"/>
        <end position="1122"/>
    </location>
</feature>
<dbReference type="Gene3D" id="1.10.1070.11">
    <property type="entry name" value="Phosphatidylinositol 3-/4-kinase, catalytic domain"/>
    <property type="match status" value="1"/>
</dbReference>
<gene>
    <name evidence="6" type="ORF">DYB37_003853</name>
</gene>
<dbReference type="GO" id="GO:0000124">
    <property type="term" value="C:SAGA complex"/>
    <property type="evidence" value="ECO:0007669"/>
    <property type="project" value="TreeGrafter"/>
</dbReference>
<dbReference type="InterPro" id="IPR003152">
    <property type="entry name" value="FATC_dom"/>
</dbReference>
<dbReference type="InterPro" id="IPR014009">
    <property type="entry name" value="PIK_FAT"/>
</dbReference>
<evidence type="ECO:0000313" key="6">
    <source>
        <dbReference type="EMBL" id="RHZ23612.1"/>
    </source>
</evidence>
<dbReference type="GO" id="GO:0006281">
    <property type="term" value="P:DNA repair"/>
    <property type="evidence" value="ECO:0007669"/>
    <property type="project" value="TreeGrafter"/>
</dbReference>
<evidence type="ECO:0000313" key="7">
    <source>
        <dbReference type="Proteomes" id="UP000285430"/>
    </source>
</evidence>
<name>A0A3R7AFB7_APHAT</name>
<dbReference type="InterPro" id="IPR000403">
    <property type="entry name" value="PI3/4_kinase_cat_dom"/>
</dbReference>
<dbReference type="Pfam" id="PF20206">
    <property type="entry name" value="Tra1_ring"/>
    <property type="match status" value="1"/>
</dbReference>
<dbReference type="PROSITE" id="PS50290">
    <property type="entry name" value="PI3_4_KINASE_3"/>
    <property type="match status" value="1"/>
</dbReference>
<feature type="region of interest" description="Disordered" evidence="2">
    <location>
        <begin position="563"/>
        <end position="582"/>
    </location>
</feature>
<feature type="compositionally biased region" description="Low complexity" evidence="2">
    <location>
        <begin position="2526"/>
        <end position="2541"/>
    </location>
</feature>
<feature type="region of interest" description="Disordered" evidence="2">
    <location>
        <begin position="668"/>
        <end position="687"/>
    </location>
</feature>
<evidence type="ECO:0000256" key="1">
    <source>
        <dbReference type="ARBA" id="ARBA00007234"/>
    </source>
</evidence>
<evidence type="ECO:0000259" key="3">
    <source>
        <dbReference type="PROSITE" id="PS50290"/>
    </source>
</evidence>
<dbReference type="PANTHER" id="PTHR11139">
    <property type="entry name" value="ATAXIA TELANGIECTASIA MUTATED ATM -RELATED"/>
    <property type="match status" value="1"/>
</dbReference>
<feature type="domain" description="FAT" evidence="4">
    <location>
        <begin position="3350"/>
        <end position="3884"/>
    </location>
</feature>
<feature type="compositionally biased region" description="Low complexity" evidence="2">
    <location>
        <begin position="2562"/>
        <end position="2575"/>
    </location>
</feature>
<dbReference type="Pfam" id="PF02260">
    <property type="entry name" value="FATC"/>
    <property type="match status" value="1"/>
</dbReference>
<proteinExistence type="inferred from homology"/>
<feature type="region of interest" description="Disordered" evidence="2">
    <location>
        <begin position="1616"/>
        <end position="1640"/>
    </location>
</feature>
<dbReference type="GO" id="GO:0035267">
    <property type="term" value="C:NuA4 histone acetyltransferase complex"/>
    <property type="evidence" value="ECO:0007669"/>
    <property type="project" value="TreeGrafter"/>
</dbReference>
<dbReference type="CDD" id="cd05163">
    <property type="entry name" value="PIKK_TRRAP"/>
    <property type="match status" value="1"/>
</dbReference>
<dbReference type="SMART" id="SM01343">
    <property type="entry name" value="FATC"/>
    <property type="match status" value="1"/>
</dbReference>
<dbReference type="SUPFAM" id="SSF48371">
    <property type="entry name" value="ARM repeat"/>
    <property type="match status" value="3"/>
</dbReference>